<dbReference type="EMBL" id="JAQGDS010000003">
    <property type="protein sequence ID" value="KAJ6261728.1"/>
    <property type="molecule type" value="Genomic_DNA"/>
</dbReference>
<evidence type="ECO:0000313" key="6">
    <source>
        <dbReference type="Proteomes" id="UP001221413"/>
    </source>
</evidence>
<accession>A0AAD6NM20</accession>
<reference evidence="5" key="1">
    <citation type="submission" date="2023-01" db="EMBL/GenBank/DDBJ databases">
        <title>The chitinases involved in constricting ring structure development in the nematode-trapping fungus Drechslerella dactyloides.</title>
        <authorList>
            <person name="Wang R."/>
            <person name="Zhang L."/>
            <person name="Tang P."/>
            <person name="Li S."/>
            <person name="Liang L."/>
        </authorList>
    </citation>
    <scope>NUCLEOTIDE SEQUENCE</scope>
    <source>
        <strain evidence="5">YMF1.00031</strain>
    </source>
</reference>
<dbReference type="PANTHER" id="PTHR16255:SF4">
    <property type="entry name" value="SPORULATION PROTEIN RMD8"/>
    <property type="match status" value="1"/>
</dbReference>
<keyword evidence="3" id="KW-0812">Transmembrane</keyword>
<evidence type="ECO:0000259" key="4">
    <source>
        <dbReference type="Pfam" id="PF02582"/>
    </source>
</evidence>
<evidence type="ECO:0000256" key="3">
    <source>
        <dbReference type="SAM" id="Phobius"/>
    </source>
</evidence>
<dbReference type="Proteomes" id="UP001221413">
    <property type="component" value="Unassembled WGS sequence"/>
</dbReference>
<sequence length="598" mass="68113">MWLFPLLVRYITLDPPKAPARAEVSRLPCSDKPAQSDRCGMHARFEGPSPPSEAAERFARVSDLRNRPSIVRRPTIRHVTIDNILQQSSEIPSGQSRTPPPRPRDPNAPQPTTRRLSGVPRPVKKQKVVNQTNLPLRSSKVTEKLVLLPDSQKPRPDWDYDEDNNQAPLRDDEATERSQSRGPDGTPRKSYAERLPKNRRAEKLSRVTAFCTASSWRLMAIARFMKEQHAARTKLYDECLYCAYHLPLLPGSGGYRVKGSPILKNPGGRAVLDMQIERNEQRDYHEEYFRGRTGRRRVSDDIGMIDPDRRISGLSDSPTAETPLSPKGGDYDERLGSNGHSRNTFSPEPPDAPEADSFAELYIFSYGVAVFWNFTERQEKDILADLAFAKTPQKMPFAIQPLQVDEYETEQFHFEYSPRTTRPRIFNDMITLRSGNHMIKLAMSHAVAQSTKLSRFEERMALTMKEVEDVPKSLALNGTLGMKREDVLKMSGKLFKLRVDVNLSSNTLDTPEFFWDSEPGLHPLYSAVREYLEIKQRVLILNERCKVFLDLASILADSIADSNMSRITWIIIILIIVSIMVTLGEVTLRFSILKREHP</sequence>
<feature type="compositionally biased region" description="Basic and acidic residues" evidence="2">
    <location>
        <begin position="186"/>
        <end position="199"/>
    </location>
</feature>
<dbReference type="InterPro" id="IPR003734">
    <property type="entry name" value="DUF155"/>
</dbReference>
<keyword evidence="3" id="KW-0472">Membrane</keyword>
<feature type="domain" description="DUF155" evidence="4">
    <location>
        <begin position="361"/>
        <end position="542"/>
    </location>
</feature>
<dbReference type="Pfam" id="PF02582">
    <property type="entry name" value="DUF155"/>
    <property type="match status" value="1"/>
</dbReference>
<evidence type="ECO:0000313" key="5">
    <source>
        <dbReference type="EMBL" id="KAJ6261728.1"/>
    </source>
</evidence>
<evidence type="ECO:0000256" key="1">
    <source>
        <dbReference type="ARBA" id="ARBA00008306"/>
    </source>
</evidence>
<protein>
    <recommendedName>
        <fullName evidence="4">DUF155 domain-containing protein</fullName>
    </recommendedName>
</protein>
<comment type="similarity">
    <text evidence="1">Belongs to the RMD1/sif2 family.</text>
</comment>
<evidence type="ECO:0000256" key="2">
    <source>
        <dbReference type="SAM" id="MobiDB-lite"/>
    </source>
</evidence>
<gene>
    <name evidence="5" type="ORF">Dda_2526</name>
</gene>
<organism evidence="5 6">
    <name type="scientific">Drechslerella dactyloides</name>
    <name type="common">Nematode-trapping fungus</name>
    <name type="synonym">Arthrobotrys dactyloides</name>
    <dbReference type="NCBI Taxonomy" id="74499"/>
    <lineage>
        <taxon>Eukaryota</taxon>
        <taxon>Fungi</taxon>
        <taxon>Dikarya</taxon>
        <taxon>Ascomycota</taxon>
        <taxon>Pezizomycotina</taxon>
        <taxon>Orbiliomycetes</taxon>
        <taxon>Orbiliales</taxon>
        <taxon>Orbiliaceae</taxon>
        <taxon>Drechslerella</taxon>
    </lineage>
</organism>
<feature type="region of interest" description="Disordered" evidence="2">
    <location>
        <begin position="82"/>
        <end position="199"/>
    </location>
</feature>
<keyword evidence="6" id="KW-1185">Reference proteome</keyword>
<dbReference type="PANTHER" id="PTHR16255">
    <property type="entry name" value="REQUIRED FOR MEIOTIC NUCLEAR DIVISION PROTEIN 1 HOMOLOG"/>
    <property type="match status" value="1"/>
</dbReference>
<dbReference type="AlphaFoldDB" id="A0AAD6NM20"/>
<name>A0AAD6NM20_DREDA</name>
<feature type="region of interest" description="Disordered" evidence="2">
    <location>
        <begin position="19"/>
        <end position="53"/>
    </location>
</feature>
<comment type="caution">
    <text evidence="5">The sequence shown here is derived from an EMBL/GenBank/DDBJ whole genome shotgun (WGS) entry which is preliminary data.</text>
</comment>
<feature type="transmembrane region" description="Helical" evidence="3">
    <location>
        <begin position="567"/>
        <end position="588"/>
    </location>
</feature>
<feature type="compositionally biased region" description="Basic and acidic residues" evidence="2">
    <location>
        <begin position="169"/>
        <end position="179"/>
    </location>
</feature>
<proteinExistence type="inferred from homology"/>
<feature type="compositionally biased region" description="Pro residues" evidence="2">
    <location>
        <begin position="98"/>
        <end position="109"/>
    </location>
</feature>
<feature type="compositionally biased region" description="Polar residues" evidence="2">
    <location>
        <begin position="83"/>
        <end position="96"/>
    </location>
</feature>
<dbReference type="InterPro" id="IPR051624">
    <property type="entry name" value="RMD1/Sad1-interacting"/>
</dbReference>
<dbReference type="GO" id="GO:0005739">
    <property type="term" value="C:mitochondrion"/>
    <property type="evidence" value="ECO:0007669"/>
    <property type="project" value="UniProtKB-ARBA"/>
</dbReference>
<feature type="region of interest" description="Disordered" evidence="2">
    <location>
        <begin position="299"/>
        <end position="352"/>
    </location>
</feature>
<keyword evidence="3" id="KW-1133">Transmembrane helix</keyword>